<evidence type="ECO:0000313" key="3">
    <source>
        <dbReference type="Proteomes" id="UP000638648"/>
    </source>
</evidence>
<organism evidence="2 3">
    <name type="scientific">Actinopolymorpha pittospori</name>
    <dbReference type="NCBI Taxonomy" id="648752"/>
    <lineage>
        <taxon>Bacteria</taxon>
        <taxon>Bacillati</taxon>
        <taxon>Actinomycetota</taxon>
        <taxon>Actinomycetes</taxon>
        <taxon>Propionibacteriales</taxon>
        <taxon>Actinopolymorphaceae</taxon>
        <taxon>Actinopolymorpha</taxon>
    </lineage>
</organism>
<dbReference type="Gene3D" id="3.10.450.50">
    <property type="match status" value="1"/>
</dbReference>
<name>A0A927RAU0_9ACTN</name>
<dbReference type="EMBL" id="JADBEM010000001">
    <property type="protein sequence ID" value="MBE1609392.1"/>
    <property type="molecule type" value="Genomic_DNA"/>
</dbReference>
<gene>
    <name evidence="2" type="ORF">HEB94_006240</name>
</gene>
<accession>A0A927RAU0</accession>
<reference evidence="2" key="1">
    <citation type="submission" date="2020-10" db="EMBL/GenBank/DDBJ databases">
        <title>Sequencing the genomes of 1000 actinobacteria strains.</title>
        <authorList>
            <person name="Klenk H.-P."/>
        </authorList>
    </citation>
    <scope>NUCLEOTIDE SEQUENCE</scope>
    <source>
        <strain evidence="2">DSM 45354</strain>
    </source>
</reference>
<dbReference type="RefSeq" id="WP_192752975.1">
    <property type="nucleotide sequence ID" value="NZ_BAABJL010000214.1"/>
</dbReference>
<dbReference type="AlphaFoldDB" id="A0A927RAU0"/>
<dbReference type="InterPro" id="IPR032710">
    <property type="entry name" value="NTF2-like_dom_sf"/>
</dbReference>
<sequence>MTSTPTTSTDRARPVDNRALVLDLLARFGAGDLDGAADLLHDEFVSHNPRVPHDPATSSGRDAFTAFFEGPVGQALLAATSDVRRVICDGEYVVVHHRIVPGRPPEVAAVDIFRVQDGRIAEHWDVVQPVPETPVNPHGMF</sequence>
<dbReference type="Proteomes" id="UP000638648">
    <property type="component" value="Unassembled WGS sequence"/>
</dbReference>
<evidence type="ECO:0000313" key="2">
    <source>
        <dbReference type="EMBL" id="MBE1609392.1"/>
    </source>
</evidence>
<dbReference type="InterPro" id="IPR037401">
    <property type="entry name" value="SnoaL-like"/>
</dbReference>
<protein>
    <submittedName>
        <fullName evidence="2">SnoaL-like aldol condensation-catalyzing enzyme</fullName>
    </submittedName>
</protein>
<proteinExistence type="predicted"/>
<dbReference type="SUPFAM" id="SSF54427">
    <property type="entry name" value="NTF2-like"/>
    <property type="match status" value="1"/>
</dbReference>
<dbReference type="Pfam" id="PF12680">
    <property type="entry name" value="SnoaL_2"/>
    <property type="match status" value="1"/>
</dbReference>
<comment type="caution">
    <text evidence="2">The sequence shown here is derived from an EMBL/GenBank/DDBJ whole genome shotgun (WGS) entry which is preliminary data.</text>
</comment>
<keyword evidence="3" id="KW-1185">Reference proteome</keyword>
<feature type="domain" description="SnoaL-like" evidence="1">
    <location>
        <begin position="23"/>
        <end position="123"/>
    </location>
</feature>
<evidence type="ECO:0000259" key="1">
    <source>
        <dbReference type="Pfam" id="PF12680"/>
    </source>
</evidence>